<feature type="domain" description="Major facilitator superfamily (MFS) profile" evidence="7">
    <location>
        <begin position="48"/>
        <end position="487"/>
    </location>
</feature>
<sequence length="515" mass="55817">MAKVEHDEDLVIKHVEGGSDGFLDPVLEEERHMSLVQAAKTHWRPLLCCLASFGASATFGYDSIANGASLSMPAFLMYFGELGPTGYYLPAMWTSLWSAFSYLAQAVGALAVGFVIDRFGRKWPGAAFSALTIIGTAVQYTAVTRGVLLAGKIISGFGIGAAMAIGTTYASEMAPLKLRAPIQQAIVLCTVIMYAVGLGIVRVFVPDISEHAFRIVFAIQWVVGGLATIAFVLIPESPVYLIRHGSLDAARKIMERVYPGPSINARMQELIHTIEEEQSSEQNQDGSYIDCFKGTDLKRTMTAVLIYAALQIAGAPLLNQNILILILAGLPAVHAFDIGVGGFALAILGILLNWLTMGFFRRHNMFMAGGFVNLVLMVVIGALYYVPGDGALWAAAVVMNLLIILQTILLQVMGYPIAAEISTYRLRGKTISIATISMAFSNWLVAFVVPYMYDVDEGNLGLRSAFVFAGLSVFLIVAAWIYIPDTTDLTASEIDHAYVSGVPPRKFQSMLENRT</sequence>
<evidence type="ECO:0000256" key="3">
    <source>
        <dbReference type="ARBA" id="ARBA00022692"/>
    </source>
</evidence>
<feature type="transmembrane region" description="Helical" evidence="6">
    <location>
        <begin position="366"/>
        <end position="386"/>
    </location>
</feature>
<feature type="transmembrane region" description="Helical" evidence="6">
    <location>
        <begin position="182"/>
        <end position="205"/>
    </location>
</feature>
<dbReference type="GO" id="GO:0005351">
    <property type="term" value="F:carbohydrate:proton symporter activity"/>
    <property type="evidence" value="ECO:0007669"/>
    <property type="project" value="TreeGrafter"/>
</dbReference>
<dbReference type="PROSITE" id="PS50850">
    <property type="entry name" value="MFS"/>
    <property type="match status" value="1"/>
</dbReference>
<dbReference type="Gene3D" id="1.20.1250.20">
    <property type="entry name" value="MFS general substrate transporter like domains"/>
    <property type="match status" value="1"/>
</dbReference>
<evidence type="ECO:0000313" key="8">
    <source>
        <dbReference type="EMBL" id="PSR80306.1"/>
    </source>
</evidence>
<gene>
    <name evidence="8" type="ORF">BD289DRAFT_374196</name>
</gene>
<feature type="transmembrane region" description="Helical" evidence="6">
    <location>
        <begin position="465"/>
        <end position="483"/>
    </location>
</feature>
<dbReference type="SUPFAM" id="SSF103473">
    <property type="entry name" value="MFS general substrate transporter"/>
    <property type="match status" value="1"/>
</dbReference>
<comment type="subcellular location">
    <subcellularLocation>
        <location evidence="1">Membrane</location>
        <topology evidence="1">Multi-pass membrane protein</topology>
    </subcellularLocation>
</comment>
<comment type="similarity">
    <text evidence="2">Belongs to the major facilitator superfamily. Sugar transporter (TC 2.A.1.1) family.</text>
</comment>
<dbReference type="InterPro" id="IPR036259">
    <property type="entry name" value="MFS_trans_sf"/>
</dbReference>
<protein>
    <submittedName>
        <fullName evidence="8">General substrate transporter</fullName>
    </submittedName>
</protein>
<dbReference type="InterPro" id="IPR005828">
    <property type="entry name" value="MFS_sugar_transport-like"/>
</dbReference>
<dbReference type="Pfam" id="PF00083">
    <property type="entry name" value="Sugar_tr"/>
    <property type="match status" value="1"/>
</dbReference>
<feature type="transmembrane region" description="Helical" evidence="6">
    <location>
        <begin position="334"/>
        <end position="354"/>
    </location>
</feature>
<dbReference type="PROSITE" id="PS00216">
    <property type="entry name" value="SUGAR_TRANSPORT_1"/>
    <property type="match status" value="1"/>
</dbReference>
<dbReference type="AlphaFoldDB" id="A0A2T2ZZY1"/>
<feature type="transmembrane region" description="Helical" evidence="6">
    <location>
        <begin position="304"/>
        <end position="328"/>
    </location>
</feature>
<dbReference type="PANTHER" id="PTHR48022:SF33">
    <property type="entry name" value="SUGAR PERMEASE, PUTATIVE (AFU_ORTHOLOGUE AFUA_6G12040)-RELATED"/>
    <property type="match status" value="1"/>
</dbReference>
<dbReference type="EMBL" id="KZ678534">
    <property type="protein sequence ID" value="PSR80306.1"/>
    <property type="molecule type" value="Genomic_DNA"/>
</dbReference>
<accession>A0A2T2ZZY1</accession>
<feature type="transmembrane region" description="Helical" evidence="6">
    <location>
        <begin position="430"/>
        <end position="453"/>
    </location>
</feature>
<feature type="transmembrane region" description="Helical" evidence="6">
    <location>
        <begin position="211"/>
        <end position="234"/>
    </location>
</feature>
<evidence type="ECO:0000313" key="9">
    <source>
        <dbReference type="Proteomes" id="UP000241462"/>
    </source>
</evidence>
<keyword evidence="9" id="KW-1185">Reference proteome</keyword>
<dbReference type="FunFam" id="1.20.1250.20:FF:000078">
    <property type="entry name" value="MFS maltose transporter, putative"/>
    <property type="match status" value="1"/>
</dbReference>
<name>A0A2T2ZZY1_9PEZI</name>
<keyword evidence="4 6" id="KW-1133">Transmembrane helix</keyword>
<evidence type="ECO:0000256" key="6">
    <source>
        <dbReference type="SAM" id="Phobius"/>
    </source>
</evidence>
<feature type="transmembrane region" description="Helical" evidence="6">
    <location>
        <begin position="392"/>
        <end position="418"/>
    </location>
</feature>
<dbReference type="GO" id="GO:0016020">
    <property type="term" value="C:membrane"/>
    <property type="evidence" value="ECO:0007669"/>
    <property type="project" value="UniProtKB-SubCell"/>
</dbReference>
<dbReference type="PANTHER" id="PTHR48022">
    <property type="entry name" value="PLASTIDIC GLUCOSE TRANSPORTER 4"/>
    <property type="match status" value="1"/>
</dbReference>
<dbReference type="OrthoDB" id="6612291at2759"/>
<dbReference type="InParanoid" id="A0A2T2ZZY1"/>
<organism evidence="8 9">
    <name type="scientific">Coniella lustricola</name>
    <dbReference type="NCBI Taxonomy" id="2025994"/>
    <lineage>
        <taxon>Eukaryota</taxon>
        <taxon>Fungi</taxon>
        <taxon>Dikarya</taxon>
        <taxon>Ascomycota</taxon>
        <taxon>Pezizomycotina</taxon>
        <taxon>Sordariomycetes</taxon>
        <taxon>Sordariomycetidae</taxon>
        <taxon>Diaporthales</taxon>
        <taxon>Schizoparmaceae</taxon>
        <taxon>Coniella</taxon>
    </lineage>
</organism>
<feature type="transmembrane region" description="Helical" evidence="6">
    <location>
        <begin position="96"/>
        <end position="116"/>
    </location>
</feature>
<evidence type="ECO:0000259" key="7">
    <source>
        <dbReference type="PROSITE" id="PS50850"/>
    </source>
</evidence>
<evidence type="ECO:0000256" key="1">
    <source>
        <dbReference type="ARBA" id="ARBA00004141"/>
    </source>
</evidence>
<evidence type="ECO:0000256" key="5">
    <source>
        <dbReference type="ARBA" id="ARBA00023136"/>
    </source>
</evidence>
<reference evidence="8 9" key="1">
    <citation type="journal article" date="2018" name="Mycol. Prog.">
        <title>Coniella lustricola, a new species from submerged detritus.</title>
        <authorList>
            <person name="Raudabaugh D.B."/>
            <person name="Iturriaga T."/>
            <person name="Carver A."/>
            <person name="Mondo S."/>
            <person name="Pangilinan J."/>
            <person name="Lipzen A."/>
            <person name="He G."/>
            <person name="Amirebrahimi M."/>
            <person name="Grigoriev I.V."/>
            <person name="Miller A.N."/>
        </authorList>
    </citation>
    <scope>NUCLEOTIDE SEQUENCE [LARGE SCALE GENOMIC DNA]</scope>
    <source>
        <strain evidence="8 9">B22-T-1</strain>
    </source>
</reference>
<evidence type="ECO:0000256" key="2">
    <source>
        <dbReference type="ARBA" id="ARBA00010992"/>
    </source>
</evidence>
<dbReference type="InterPro" id="IPR005829">
    <property type="entry name" value="Sugar_transporter_CS"/>
</dbReference>
<dbReference type="Proteomes" id="UP000241462">
    <property type="component" value="Unassembled WGS sequence"/>
</dbReference>
<evidence type="ECO:0000256" key="4">
    <source>
        <dbReference type="ARBA" id="ARBA00022989"/>
    </source>
</evidence>
<keyword evidence="3 6" id="KW-0812">Transmembrane</keyword>
<proteinExistence type="inferred from homology"/>
<feature type="transmembrane region" description="Helical" evidence="6">
    <location>
        <begin position="149"/>
        <end position="170"/>
    </location>
</feature>
<dbReference type="InterPro" id="IPR050360">
    <property type="entry name" value="MFS_Sugar_Transporters"/>
</dbReference>
<dbReference type="InterPro" id="IPR020846">
    <property type="entry name" value="MFS_dom"/>
</dbReference>
<keyword evidence="5 6" id="KW-0472">Membrane</keyword>
<dbReference type="PROSITE" id="PS00217">
    <property type="entry name" value="SUGAR_TRANSPORT_2"/>
    <property type="match status" value="1"/>
</dbReference>